<dbReference type="InterPro" id="IPR006076">
    <property type="entry name" value="FAD-dep_OxRdtase"/>
</dbReference>
<organism evidence="2 3">
    <name type="scientific">Mycolicibacterium wolinskyi</name>
    <dbReference type="NCBI Taxonomy" id="59750"/>
    <lineage>
        <taxon>Bacteria</taxon>
        <taxon>Bacillati</taxon>
        <taxon>Actinomycetota</taxon>
        <taxon>Actinomycetes</taxon>
        <taxon>Mycobacteriales</taxon>
        <taxon>Mycobacteriaceae</taxon>
        <taxon>Mycolicibacterium</taxon>
    </lineage>
</organism>
<gene>
    <name evidence="2" type="ORF">AFM11_00680</name>
</gene>
<feature type="domain" description="FAD dependent oxidoreductase" evidence="1">
    <location>
        <begin position="27"/>
        <end position="382"/>
    </location>
</feature>
<dbReference type="PANTHER" id="PTHR13847">
    <property type="entry name" value="SARCOSINE DEHYDROGENASE-RELATED"/>
    <property type="match status" value="1"/>
</dbReference>
<dbReference type="Gene3D" id="3.50.50.60">
    <property type="entry name" value="FAD/NAD(P)-binding domain"/>
    <property type="match status" value="1"/>
</dbReference>
<sequence length="436" mass="46458">MELLTETGWAELPTTGEPALAEDVRCDVAVIGGGVGGMTAALRLAEAGADVALLEAQTCGWGASSRNAGYVTNSIAADPALLALLFRRSKVRALFEFAESAVEFTQNAIENRAIDCDFEKAGIVQAAVSKGQLRKARRNAKIMAEAGSSAEFVDGRDAGLPEGFLGGMQEGVGGTLNPAKYVLGLRSAVLASGARVFEHTPVRDVTDGGTGVTISTANGRVHAKQALLTANAYNKDLAITPPRLVSPVWTSLVETEPIAPERLDAIGWTSRAPMVTAHMILESYRVTPRNTIVFGTRRLETTKGPLLARTPSTPVVDDLLHGFRERFPGLHDIKPQRAWGGWIGMSSTWLPVAGEASPNVLYSLACNGHGFAQAQYVGHMLAGTLSGEPTPQDLKTIWHTGRFWPSFVSSPALHLGWLGDRLADRLARASQPTTKE</sequence>
<accession>A0A132PU98</accession>
<comment type="caution">
    <text evidence="2">The sequence shown here is derived from an EMBL/GenBank/DDBJ whole genome shotgun (WGS) entry which is preliminary data.</text>
</comment>
<dbReference type="Gene3D" id="3.30.9.10">
    <property type="entry name" value="D-Amino Acid Oxidase, subunit A, domain 2"/>
    <property type="match status" value="1"/>
</dbReference>
<dbReference type="RefSeq" id="WP_067842368.1">
    <property type="nucleotide sequence ID" value="NZ_LGTW01000001.1"/>
</dbReference>
<dbReference type="GO" id="GO:0005737">
    <property type="term" value="C:cytoplasm"/>
    <property type="evidence" value="ECO:0007669"/>
    <property type="project" value="TreeGrafter"/>
</dbReference>
<name>A0A132PU98_9MYCO</name>
<dbReference type="InterPro" id="IPR036188">
    <property type="entry name" value="FAD/NAD-bd_sf"/>
</dbReference>
<evidence type="ECO:0000313" key="3">
    <source>
        <dbReference type="Proteomes" id="UP000070612"/>
    </source>
</evidence>
<dbReference type="PANTHER" id="PTHR13847:SF281">
    <property type="entry name" value="FAD DEPENDENT OXIDOREDUCTASE DOMAIN-CONTAINING PROTEIN"/>
    <property type="match status" value="1"/>
</dbReference>
<dbReference type="SUPFAM" id="SSF51905">
    <property type="entry name" value="FAD/NAD(P)-binding domain"/>
    <property type="match status" value="1"/>
</dbReference>
<dbReference type="AlphaFoldDB" id="A0A132PU98"/>
<evidence type="ECO:0000313" key="2">
    <source>
        <dbReference type="EMBL" id="KWX25844.1"/>
    </source>
</evidence>
<protein>
    <submittedName>
        <fullName evidence="2">Oxidoreductase</fullName>
    </submittedName>
</protein>
<dbReference type="PRINTS" id="PR00411">
    <property type="entry name" value="PNDRDTASEI"/>
</dbReference>
<dbReference type="Proteomes" id="UP000070612">
    <property type="component" value="Unassembled WGS sequence"/>
</dbReference>
<reference evidence="2 3" key="1">
    <citation type="submission" date="2015-07" db="EMBL/GenBank/DDBJ databases">
        <title>A draft genome sequence of Mycobacterium wolinskyi.</title>
        <authorList>
            <person name="de Man T.J."/>
            <person name="Perry K.A."/>
            <person name="Coulliette A.D."/>
            <person name="Jensen B."/>
            <person name="Toney N.C."/>
            <person name="Limbago B.M."/>
            <person name="Noble-Wang J."/>
        </authorList>
    </citation>
    <scope>NUCLEOTIDE SEQUENCE [LARGE SCALE GENOMIC DNA]</scope>
    <source>
        <strain evidence="2 3">CDC_01</strain>
    </source>
</reference>
<evidence type="ECO:0000259" key="1">
    <source>
        <dbReference type="Pfam" id="PF01266"/>
    </source>
</evidence>
<proteinExistence type="predicted"/>
<dbReference type="PATRIC" id="fig|59750.3.peg.139"/>
<keyword evidence="3" id="KW-1185">Reference proteome</keyword>
<dbReference type="Pfam" id="PF01266">
    <property type="entry name" value="DAO"/>
    <property type="match status" value="1"/>
</dbReference>
<dbReference type="EMBL" id="LGTW01000001">
    <property type="protein sequence ID" value="KWX25844.1"/>
    <property type="molecule type" value="Genomic_DNA"/>
</dbReference>